<dbReference type="InterPro" id="IPR046469">
    <property type="entry name" value="SAM_HAT_N"/>
</dbReference>
<sequence>MIVLFTDFGLRGPYVGQMKAVLLRAAPAVPVVDLMHDAPAFDAQSSAYLLAALVDAFPAGAVFLCVVDPGVGSPGRRPLILRAGEHWFVGPDNGLFELVARHQTAAVEWREILWRPQTLSASFHGRDLFAPVAAALACGETPHSTQLVREPVDDWPEDLPHIIYLDNFGNAMTGLRARRLSVDARLQVGGQILLRAHTFSDVPPGQGFWYENANGLAEIAVNQGHAASVLGLSLRQPVRVI</sequence>
<evidence type="ECO:0000313" key="5">
    <source>
        <dbReference type="EMBL" id="VAX03579.1"/>
    </source>
</evidence>
<gene>
    <name evidence="5" type="ORF">MNBD_GAMMA20-1670</name>
</gene>
<dbReference type="Gene3D" id="2.40.30.90">
    <property type="entry name" value="Bacterial fluorinating enzyme like"/>
    <property type="match status" value="1"/>
</dbReference>
<dbReference type="PIRSF" id="PIRSF006779">
    <property type="entry name" value="UCP006779"/>
    <property type="match status" value="1"/>
</dbReference>
<dbReference type="InterPro" id="IPR002747">
    <property type="entry name" value="SAM_OH_AdoTrfase"/>
</dbReference>
<evidence type="ECO:0000259" key="3">
    <source>
        <dbReference type="Pfam" id="PF01887"/>
    </source>
</evidence>
<dbReference type="Pfam" id="PF01887">
    <property type="entry name" value="SAM_HAT_N"/>
    <property type="match status" value="1"/>
</dbReference>
<dbReference type="SUPFAM" id="SSF102522">
    <property type="entry name" value="Bacterial fluorinating enzyme, N-terminal domain"/>
    <property type="match status" value="1"/>
</dbReference>
<dbReference type="EMBL" id="UOFU01000335">
    <property type="protein sequence ID" value="VAX03579.1"/>
    <property type="molecule type" value="Genomic_DNA"/>
</dbReference>
<comment type="similarity">
    <text evidence="2">Belongs to the SAM hydrolase / SAM-dependent halogenase family.</text>
</comment>
<dbReference type="InterPro" id="IPR046470">
    <property type="entry name" value="SAM_HAT_C"/>
</dbReference>
<evidence type="ECO:0000259" key="4">
    <source>
        <dbReference type="Pfam" id="PF20257"/>
    </source>
</evidence>
<organism evidence="5">
    <name type="scientific">hydrothermal vent metagenome</name>
    <dbReference type="NCBI Taxonomy" id="652676"/>
    <lineage>
        <taxon>unclassified sequences</taxon>
        <taxon>metagenomes</taxon>
        <taxon>ecological metagenomes</taxon>
    </lineage>
</organism>
<reference evidence="5" key="1">
    <citation type="submission" date="2018-06" db="EMBL/GenBank/DDBJ databases">
        <authorList>
            <person name="Zhirakovskaya E."/>
        </authorList>
    </citation>
    <scope>NUCLEOTIDE SEQUENCE</scope>
</reference>
<dbReference type="PANTHER" id="PTHR35092:SF1">
    <property type="entry name" value="CHLORINASE MJ1651"/>
    <property type="match status" value="1"/>
</dbReference>
<dbReference type="InterPro" id="IPR023227">
    <property type="entry name" value="SAM_OH_AdoTrfase_C_sf"/>
</dbReference>
<name>A0A3B1ACL3_9ZZZZ</name>
<feature type="domain" description="S-adenosyl-l-methionine hydroxide adenosyltransferase N-terminal" evidence="3">
    <location>
        <begin position="2"/>
        <end position="144"/>
    </location>
</feature>
<keyword evidence="1" id="KW-0949">S-adenosyl-L-methionine</keyword>
<dbReference type="Pfam" id="PF20257">
    <property type="entry name" value="SAM_HAT_C"/>
    <property type="match status" value="1"/>
</dbReference>
<dbReference type="Gene3D" id="3.40.50.10790">
    <property type="entry name" value="S-adenosyl-l-methionine hydroxide adenosyltransferase, N-terminal"/>
    <property type="match status" value="1"/>
</dbReference>
<dbReference type="SUPFAM" id="SSF101852">
    <property type="entry name" value="Bacterial fluorinating enzyme, C-terminal domain"/>
    <property type="match status" value="1"/>
</dbReference>
<proteinExistence type="inferred from homology"/>
<feature type="domain" description="S-adenosyl-l-methionine hydroxide adenosyltransferase C-terminal" evidence="4">
    <location>
        <begin position="161"/>
        <end position="239"/>
    </location>
</feature>
<dbReference type="PANTHER" id="PTHR35092">
    <property type="entry name" value="CHLORINASE MJ1651"/>
    <property type="match status" value="1"/>
</dbReference>
<evidence type="ECO:0000256" key="1">
    <source>
        <dbReference type="ARBA" id="ARBA00022691"/>
    </source>
</evidence>
<protein>
    <recommendedName>
        <fullName evidence="6">SAM-dependent chlorinase/fluorinase</fullName>
    </recommendedName>
</protein>
<dbReference type="AlphaFoldDB" id="A0A3B1ACL3"/>
<dbReference type="InterPro" id="IPR023228">
    <property type="entry name" value="SAM_OH_AdoTrfase_N_sf"/>
</dbReference>
<evidence type="ECO:0008006" key="6">
    <source>
        <dbReference type="Google" id="ProtNLM"/>
    </source>
</evidence>
<accession>A0A3B1ACL3</accession>
<evidence type="ECO:0000256" key="2">
    <source>
        <dbReference type="ARBA" id="ARBA00024035"/>
    </source>
</evidence>